<organism evidence="7 8">
    <name type="scientific">Alkalibaculum sporogenes</name>
    <dbReference type="NCBI Taxonomy" id="2655001"/>
    <lineage>
        <taxon>Bacteria</taxon>
        <taxon>Bacillati</taxon>
        <taxon>Bacillota</taxon>
        <taxon>Clostridia</taxon>
        <taxon>Eubacteriales</taxon>
        <taxon>Eubacteriaceae</taxon>
        <taxon>Alkalibaculum</taxon>
    </lineage>
</organism>
<keyword evidence="8" id="KW-1185">Reference proteome</keyword>
<evidence type="ECO:0000256" key="2">
    <source>
        <dbReference type="ARBA" id="ARBA00022692"/>
    </source>
</evidence>
<dbReference type="InterPro" id="IPR013525">
    <property type="entry name" value="ABC2_TM"/>
</dbReference>
<dbReference type="GO" id="GO:0016020">
    <property type="term" value="C:membrane"/>
    <property type="evidence" value="ECO:0007669"/>
    <property type="project" value="UniProtKB-SubCell"/>
</dbReference>
<keyword evidence="4 5" id="KW-0472">Membrane</keyword>
<feature type="domain" description="ABC-2 type transporter transmembrane" evidence="6">
    <location>
        <begin position="48"/>
        <end position="222"/>
    </location>
</feature>
<feature type="transmembrane region" description="Helical" evidence="5">
    <location>
        <begin position="91"/>
        <end position="108"/>
    </location>
</feature>
<dbReference type="Pfam" id="PF12698">
    <property type="entry name" value="ABC2_membrane_3"/>
    <property type="match status" value="1"/>
</dbReference>
<reference evidence="7 8" key="1">
    <citation type="submission" date="2019-10" db="EMBL/GenBank/DDBJ databases">
        <title>Alkalibaculum tamaniensis sp.nov., a new alkaliphilic acetogen, isolated on methoxylated aromatics from a mud volcano.</title>
        <authorList>
            <person name="Khomyakova M.A."/>
            <person name="Merkel A.Y."/>
            <person name="Bonch-Osmolovskaya E.A."/>
            <person name="Slobodkin A.I."/>
        </authorList>
    </citation>
    <scope>NUCLEOTIDE SEQUENCE [LARGE SCALE GENOMIC DNA]</scope>
    <source>
        <strain evidence="7 8">M08DMB</strain>
    </source>
</reference>
<protein>
    <submittedName>
        <fullName evidence="7">ABC transporter permease</fullName>
    </submittedName>
</protein>
<accession>A0A6A7K7R0</accession>
<evidence type="ECO:0000313" key="8">
    <source>
        <dbReference type="Proteomes" id="UP000440004"/>
    </source>
</evidence>
<evidence type="ECO:0000256" key="1">
    <source>
        <dbReference type="ARBA" id="ARBA00004141"/>
    </source>
</evidence>
<evidence type="ECO:0000259" key="6">
    <source>
        <dbReference type="Pfam" id="PF12698"/>
    </source>
</evidence>
<name>A0A6A7K7R0_9FIRM</name>
<dbReference type="GO" id="GO:0140359">
    <property type="term" value="F:ABC-type transporter activity"/>
    <property type="evidence" value="ECO:0007669"/>
    <property type="project" value="InterPro"/>
</dbReference>
<comment type="subcellular location">
    <subcellularLocation>
        <location evidence="1">Membrane</location>
        <topology evidence="1">Multi-pass membrane protein</topology>
    </subcellularLocation>
</comment>
<feature type="transmembrane region" description="Helical" evidence="5">
    <location>
        <begin position="147"/>
        <end position="167"/>
    </location>
</feature>
<feature type="transmembrane region" description="Helical" evidence="5">
    <location>
        <begin position="203"/>
        <end position="222"/>
    </location>
</feature>
<dbReference type="EMBL" id="WHNX01000008">
    <property type="protein sequence ID" value="MPW25454.1"/>
    <property type="molecule type" value="Genomic_DNA"/>
</dbReference>
<gene>
    <name evidence="7" type="ORF">GC105_06605</name>
</gene>
<dbReference type="PANTHER" id="PTHR43027">
    <property type="entry name" value="DOXORUBICIN RESISTANCE ABC TRANSPORTER PERMEASE PROTEIN DRRC-RELATED"/>
    <property type="match status" value="1"/>
</dbReference>
<feature type="transmembrane region" description="Helical" evidence="5">
    <location>
        <begin position="120"/>
        <end position="141"/>
    </location>
</feature>
<evidence type="ECO:0000313" key="7">
    <source>
        <dbReference type="EMBL" id="MPW25454.1"/>
    </source>
</evidence>
<evidence type="ECO:0000256" key="5">
    <source>
        <dbReference type="SAM" id="Phobius"/>
    </source>
</evidence>
<evidence type="ECO:0000256" key="3">
    <source>
        <dbReference type="ARBA" id="ARBA00022989"/>
    </source>
</evidence>
<dbReference type="Proteomes" id="UP000440004">
    <property type="component" value="Unassembled WGS sequence"/>
</dbReference>
<dbReference type="InterPro" id="IPR052902">
    <property type="entry name" value="ABC-2_transporter"/>
</dbReference>
<comment type="caution">
    <text evidence="7">The sequence shown here is derived from an EMBL/GenBank/DDBJ whole genome shotgun (WGS) entry which is preliminary data.</text>
</comment>
<sequence length="228" mass="25896">MTIFNFVFKRTLKGKFDIFMLLLPPIITAFISVETWLPIPLGFQMYGVILMFLSSKLCKTMMEDREKKVILRISAAPITHLRYLMENLLAYTLILSSINIIVVGIGVLRYGSVTIPPLNMFLLFSVFSATSIGLSIAWYALFKHTETAYSILGGLYISMAMLGGMFWPIEIMPQIIRRIVQILPTYWFALGMRQVVYTGYDGNLFMTIGILLLFSVAFIMVGSRKRLG</sequence>
<proteinExistence type="predicted"/>
<keyword evidence="2 5" id="KW-0812">Transmembrane</keyword>
<evidence type="ECO:0000256" key="4">
    <source>
        <dbReference type="ARBA" id="ARBA00023136"/>
    </source>
</evidence>
<dbReference type="AlphaFoldDB" id="A0A6A7K7R0"/>
<feature type="transmembrane region" description="Helical" evidence="5">
    <location>
        <begin position="39"/>
        <end position="57"/>
    </location>
</feature>
<keyword evidence="3 5" id="KW-1133">Transmembrane helix</keyword>
<dbReference type="RefSeq" id="WP_152802970.1">
    <property type="nucleotide sequence ID" value="NZ_WHNX01000008.1"/>
</dbReference>
<dbReference type="PANTHER" id="PTHR43027:SF1">
    <property type="entry name" value="DOXORUBICIN RESISTANCE ABC TRANSPORTER PERMEASE PROTEIN DRRC-RELATED"/>
    <property type="match status" value="1"/>
</dbReference>
<feature type="transmembrane region" description="Helical" evidence="5">
    <location>
        <begin position="16"/>
        <end position="33"/>
    </location>
</feature>